<evidence type="ECO:0000313" key="2">
    <source>
        <dbReference type="EMBL" id="TWG07841.1"/>
    </source>
</evidence>
<feature type="compositionally biased region" description="Low complexity" evidence="1">
    <location>
        <begin position="163"/>
        <end position="174"/>
    </location>
</feature>
<dbReference type="AlphaFoldDB" id="A0A561V8A3"/>
<evidence type="ECO:0008006" key="4">
    <source>
        <dbReference type="Google" id="ProtNLM"/>
    </source>
</evidence>
<organism evidence="2 3">
    <name type="scientific">Saccharopolyspora dendranthemae</name>
    <dbReference type="NCBI Taxonomy" id="1181886"/>
    <lineage>
        <taxon>Bacteria</taxon>
        <taxon>Bacillati</taxon>
        <taxon>Actinomycetota</taxon>
        <taxon>Actinomycetes</taxon>
        <taxon>Pseudonocardiales</taxon>
        <taxon>Pseudonocardiaceae</taxon>
        <taxon>Saccharopolyspora</taxon>
    </lineage>
</organism>
<proteinExistence type="predicted"/>
<feature type="compositionally biased region" description="Basic and acidic residues" evidence="1">
    <location>
        <begin position="90"/>
        <end position="107"/>
    </location>
</feature>
<sequence>MSKAQIATAVAVGYALGRTRRMKLALMAGGVLVGRRVKSPTDLLAKAGSSVPTELTGTLRDRLVDAARSAAVSAASGKIDSLGDDLSERAAKIRAGKDEPDDQHAEQDESEDQPAESGDRQEESNDQPAESDGRKPASSQRSETQDAPARAPRKPSAPRKPRAASTRKAGGNDG</sequence>
<keyword evidence="3" id="KW-1185">Reference proteome</keyword>
<dbReference type="EMBL" id="VIWX01000001">
    <property type="protein sequence ID" value="TWG07841.1"/>
    <property type="molecule type" value="Genomic_DNA"/>
</dbReference>
<comment type="caution">
    <text evidence="2">The sequence shown here is derived from an EMBL/GenBank/DDBJ whole genome shotgun (WGS) entry which is preliminary data.</text>
</comment>
<feature type="region of interest" description="Disordered" evidence="1">
    <location>
        <begin position="90"/>
        <end position="174"/>
    </location>
</feature>
<dbReference type="OrthoDB" id="4966929at2"/>
<evidence type="ECO:0000313" key="3">
    <source>
        <dbReference type="Proteomes" id="UP000316184"/>
    </source>
</evidence>
<reference evidence="2 3" key="1">
    <citation type="submission" date="2019-06" db="EMBL/GenBank/DDBJ databases">
        <title>Sequencing the genomes of 1000 actinobacteria strains.</title>
        <authorList>
            <person name="Klenk H.-P."/>
        </authorList>
    </citation>
    <scope>NUCLEOTIDE SEQUENCE [LARGE SCALE GENOMIC DNA]</scope>
    <source>
        <strain evidence="2 3">DSM 46699</strain>
    </source>
</reference>
<dbReference type="Proteomes" id="UP000316184">
    <property type="component" value="Unassembled WGS sequence"/>
</dbReference>
<feature type="compositionally biased region" description="Basic residues" evidence="1">
    <location>
        <begin position="151"/>
        <end position="162"/>
    </location>
</feature>
<accession>A0A561V8A3</accession>
<gene>
    <name evidence="2" type="ORF">FHU35_11460</name>
</gene>
<dbReference type="RefSeq" id="WP_145736197.1">
    <property type="nucleotide sequence ID" value="NZ_VIWX01000001.1"/>
</dbReference>
<protein>
    <recommendedName>
        <fullName evidence="4">Histone H1-like nucleoprotein HC2</fullName>
    </recommendedName>
</protein>
<name>A0A561V8A3_9PSEU</name>
<evidence type="ECO:0000256" key="1">
    <source>
        <dbReference type="SAM" id="MobiDB-lite"/>
    </source>
</evidence>